<dbReference type="GO" id="GO:0005737">
    <property type="term" value="C:cytoplasm"/>
    <property type="evidence" value="ECO:0007669"/>
    <property type="project" value="UniProtKB-SubCell"/>
</dbReference>
<dbReference type="SUPFAM" id="SSF50249">
    <property type="entry name" value="Nucleic acid-binding proteins"/>
    <property type="match status" value="1"/>
</dbReference>
<evidence type="ECO:0000256" key="1">
    <source>
        <dbReference type="ARBA" id="ARBA00022490"/>
    </source>
</evidence>
<reference evidence="8 9" key="1">
    <citation type="journal article" date="2015" name="Nature">
        <title>rRNA introns, odd ribosomes, and small enigmatic genomes across a large radiation of phyla.</title>
        <authorList>
            <person name="Brown C.T."/>
            <person name="Hug L.A."/>
            <person name="Thomas B.C."/>
            <person name="Sharon I."/>
            <person name="Castelle C.J."/>
            <person name="Singh A."/>
            <person name="Wilkins M.J."/>
            <person name="Williams K.H."/>
            <person name="Banfield J.F."/>
        </authorList>
    </citation>
    <scope>NUCLEOTIDE SEQUENCE [LARGE SCALE GENOMIC DNA]</scope>
</reference>
<evidence type="ECO:0000313" key="8">
    <source>
        <dbReference type="EMBL" id="KKS87023.1"/>
    </source>
</evidence>
<dbReference type="PATRIC" id="fig|1618446.3.peg.635"/>
<comment type="subcellular location">
    <subcellularLocation>
        <location evidence="6">Cytoplasm</location>
    </subcellularLocation>
</comment>
<keyword evidence="2 6" id="KW-0227">DNA damage</keyword>
<evidence type="ECO:0000259" key="7">
    <source>
        <dbReference type="SMART" id="SM00278"/>
    </source>
</evidence>
<dbReference type="GO" id="GO:0006310">
    <property type="term" value="P:DNA recombination"/>
    <property type="evidence" value="ECO:0007669"/>
    <property type="project" value="UniProtKB-UniRule"/>
</dbReference>
<comment type="subunit">
    <text evidence="6">Homotetramer. Forms an RuvA(8)-RuvB(12)-Holliday junction (HJ) complex. HJ DNA is sandwiched between 2 RuvA tetramers; dsDNA enters through RuvA and exits via RuvB. An RuvB hexamer assembles on each DNA strand where it exits the tetramer. Each RuvB hexamer is contacted by two RuvA subunits (via domain III) on 2 adjacent RuvB subunits; this complex drives branch migration. In the full resolvosome a probable DNA-RuvA(4)-RuvB(12)-RuvC(2) complex forms which resolves the HJ.</text>
</comment>
<dbReference type="Gene3D" id="1.10.150.20">
    <property type="entry name" value="5' to 3' exonuclease, C-terminal subdomain"/>
    <property type="match status" value="1"/>
</dbReference>
<dbReference type="GO" id="GO:0005524">
    <property type="term" value="F:ATP binding"/>
    <property type="evidence" value="ECO:0007669"/>
    <property type="project" value="InterPro"/>
</dbReference>
<keyword evidence="8" id="KW-0347">Helicase</keyword>
<keyword evidence="8" id="KW-0378">Hydrolase</keyword>
<dbReference type="Pfam" id="PF01330">
    <property type="entry name" value="RuvA_N"/>
    <property type="match status" value="1"/>
</dbReference>
<proteinExistence type="inferred from homology"/>
<feature type="domain" description="Helix-hairpin-helix DNA-binding motif class 1" evidence="7">
    <location>
        <begin position="72"/>
        <end position="91"/>
    </location>
</feature>
<dbReference type="CDD" id="cd14332">
    <property type="entry name" value="UBA_RuvA_C"/>
    <property type="match status" value="1"/>
</dbReference>
<dbReference type="InterPro" id="IPR012340">
    <property type="entry name" value="NA-bd_OB-fold"/>
</dbReference>
<dbReference type="GO" id="GO:0048476">
    <property type="term" value="C:Holliday junction resolvase complex"/>
    <property type="evidence" value="ECO:0007669"/>
    <property type="project" value="UniProtKB-UniRule"/>
</dbReference>
<dbReference type="GO" id="GO:0009379">
    <property type="term" value="C:Holliday junction helicase complex"/>
    <property type="evidence" value="ECO:0007669"/>
    <property type="project" value="InterPro"/>
</dbReference>
<keyword evidence="8" id="KW-0067">ATP-binding</keyword>
<dbReference type="Proteomes" id="UP000034050">
    <property type="component" value="Unassembled WGS sequence"/>
</dbReference>
<dbReference type="AlphaFoldDB" id="A0A0G1FJI3"/>
<name>A0A0G1FJI3_9BACT</name>
<dbReference type="SUPFAM" id="SSF46929">
    <property type="entry name" value="DNA helicase RuvA subunit, C-terminal domain"/>
    <property type="match status" value="1"/>
</dbReference>
<dbReference type="Pfam" id="PF14520">
    <property type="entry name" value="HHH_5"/>
    <property type="match status" value="1"/>
</dbReference>
<keyword evidence="3 6" id="KW-0238">DNA-binding</keyword>
<evidence type="ECO:0000256" key="6">
    <source>
        <dbReference type="HAMAP-Rule" id="MF_00031"/>
    </source>
</evidence>
<dbReference type="HAMAP" id="MF_00031">
    <property type="entry name" value="DNA_HJ_migration_RuvA"/>
    <property type="match status" value="1"/>
</dbReference>
<feature type="region of interest" description="Domain III" evidence="6">
    <location>
        <begin position="147"/>
        <end position="193"/>
    </location>
</feature>
<dbReference type="InterPro" id="IPR015368">
    <property type="entry name" value="UBA_C_fun"/>
</dbReference>
<dbReference type="SUPFAM" id="SSF47781">
    <property type="entry name" value="RuvA domain 2-like"/>
    <property type="match status" value="1"/>
</dbReference>
<evidence type="ECO:0000256" key="2">
    <source>
        <dbReference type="ARBA" id="ARBA00022763"/>
    </source>
</evidence>
<dbReference type="EMBL" id="LCFD01000005">
    <property type="protein sequence ID" value="KKS87023.1"/>
    <property type="molecule type" value="Genomic_DNA"/>
</dbReference>
<protein>
    <recommendedName>
        <fullName evidence="6">Holliday junction branch migration complex subunit RuvA</fullName>
    </recommendedName>
</protein>
<dbReference type="Gene3D" id="2.40.50.140">
    <property type="entry name" value="Nucleic acid-binding proteins"/>
    <property type="match status" value="1"/>
</dbReference>
<keyword evidence="1 6" id="KW-0963">Cytoplasm</keyword>
<dbReference type="GO" id="GO:0000400">
    <property type="term" value="F:four-way junction DNA binding"/>
    <property type="evidence" value="ECO:0007669"/>
    <property type="project" value="UniProtKB-UniRule"/>
</dbReference>
<comment type="similarity">
    <text evidence="6">Belongs to the RuvA family.</text>
</comment>
<comment type="function">
    <text evidence="6">The RuvA-RuvB-RuvC complex processes Holliday junction (HJ) DNA during genetic recombination and DNA repair, while the RuvA-RuvB complex plays an important role in the rescue of blocked DNA replication forks via replication fork reversal (RFR). RuvA specifically binds to HJ cruciform DNA, conferring on it an open structure. The RuvB hexamer acts as an ATP-dependent pump, pulling dsDNA into and through the RuvAB complex. HJ branch migration allows RuvC to scan DNA until it finds its consensus sequence, where it cleaves and resolves the cruciform DNA.</text>
</comment>
<dbReference type="GO" id="GO:0006281">
    <property type="term" value="P:DNA repair"/>
    <property type="evidence" value="ECO:0007669"/>
    <property type="project" value="UniProtKB-UniRule"/>
</dbReference>
<sequence>MIGCLKGTVIHKKPESLILLVGGVGYLVHAAPSWLSQMRLNTESLLYIHTHVREDNLSLYGFGTVSELELFELLLSVSGIGPKTALAIVDRGVDKIRQAIASADVAFFTTIPRLGTKNAQKVIIELKSKLGSTYELDLQNTDSGETQELMTALVGMGFSKAEVVTALRKLPVTAVKLSDKVRQALKILGQTKL</sequence>
<gene>
    <name evidence="6" type="primary">ruvA</name>
    <name evidence="8" type="ORF">UV61_C0005G0044</name>
</gene>
<comment type="caution">
    <text evidence="6">Lacks conserved residue(s) required for the propagation of feature annotation.</text>
</comment>
<evidence type="ECO:0000313" key="9">
    <source>
        <dbReference type="Proteomes" id="UP000034050"/>
    </source>
</evidence>
<dbReference type="InterPro" id="IPR011114">
    <property type="entry name" value="RuvA_C"/>
</dbReference>
<comment type="caution">
    <text evidence="8">The sequence shown here is derived from an EMBL/GenBank/DDBJ whole genome shotgun (WGS) entry which is preliminary data.</text>
</comment>
<keyword evidence="4 6" id="KW-0233">DNA recombination</keyword>
<keyword evidence="5 6" id="KW-0234">DNA repair</keyword>
<dbReference type="InterPro" id="IPR010994">
    <property type="entry name" value="RuvA_2-like"/>
</dbReference>
<dbReference type="NCBIfam" id="TIGR00084">
    <property type="entry name" value="ruvA"/>
    <property type="match status" value="1"/>
</dbReference>
<keyword evidence="8" id="KW-0547">Nucleotide-binding</keyword>
<dbReference type="GO" id="GO:0009378">
    <property type="term" value="F:four-way junction helicase activity"/>
    <property type="evidence" value="ECO:0007669"/>
    <property type="project" value="InterPro"/>
</dbReference>
<dbReference type="InterPro" id="IPR003583">
    <property type="entry name" value="Hlx-hairpin-Hlx_DNA-bd_motif"/>
</dbReference>
<evidence type="ECO:0000256" key="3">
    <source>
        <dbReference type="ARBA" id="ARBA00023125"/>
    </source>
</evidence>
<evidence type="ECO:0000256" key="5">
    <source>
        <dbReference type="ARBA" id="ARBA00023204"/>
    </source>
</evidence>
<evidence type="ECO:0000256" key="4">
    <source>
        <dbReference type="ARBA" id="ARBA00023172"/>
    </source>
</evidence>
<dbReference type="STRING" id="1618446.UV61_C0005G0044"/>
<dbReference type="InterPro" id="IPR013849">
    <property type="entry name" value="DNA_helicase_Holl-junc_RuvA_I"/>
</dbReference>
<dbReference type="InterPro" id="IPR036267">
    <property type="entry name" value="RuvA_C_sf"/>
</dbReference>
<feature type="domain" description="Helix-hairpin-helix DNA-binding motif class 1" evidence="7">
    <location>
        <begin position="106"/>
        <end position="125"/>
    </location>
</feature>
<accession>A0A0G1FJI3</accession>
<organism evidence="8 9">
    <name type="scientific">Candidatus Gottesmanbacteria bacterium GW2011_GWB1_43_11</name>
    <dbReference type="NCBI Taxonomy" id="1618446"/>
    <lineage>
        <taxon>Bacteria</taxon>
        <taxon>Candidatus Gottesmaniibacteriota</taxon>
    </lineage>
</organism>
<dbReference type="Pfam" id="PF09288">
    <property type="entry name" value="UBA_3"/>
    <property type="match status" value="1"/>
</dbReference>
<comment type="domain">
    <text evidence="6">Has three domains with a flexible linker between the domains II and III and assumes an 'L' shape. Domain III is highly mobile and contacts RuvB.</text>
</comment>
<dbReference type="InterPro" id="IPR000085">
    <property type="entry name" value="RuvA"/>
</dbReference>
<dbReference type="SMART" id="SM00278">
    <property type="entry name" value="HhH1"/>
    <property type="match status" value="2"/>
</dbReference>